<evidence type="ECO:0000313" key="3">
    <source>
        <dbReference type="Proteomes" id="UP001179280"/>
    </source>
</evidence>
<dbReference type="SMART" id="SM00974">
    <property type="entry name" value="T5orf172"/>
    <property type="match status" value="1"/>
</dbReference>
<organism evidence="2 3">
    <name type="scientific">Shouchella xiaoxiensis</name>
    <dbReference type="NCBI Taxonomy" id="766895"/>
    <lineage>
        <taxon>Bacteria</taxon>
        <taxon>Bacillati</taxon>
        <taxon>Bacillota</taxon>
        <taxon>Bacilli</taxon>
        <taxon>Bacillales</taxon>
        <taxon>Bacillaceae</taxon>
        <taxon>Shouchella</taxon>
    </lineage>
</organism>
<evidence type="ECO:0000259" key="1">
    <source>
        <dbReference type="SMART" id="SM00974"/>
    </source>
</evidence>
<evidence type="ECO:0000313" key="2">
    <source>
        <dbReference type="EMBL" id="MBM7840865.1"/>
    </source>
</evidence>
<dbReference type="EMBL" id="JAFBCV010000018">
    <property type="protein sequence ID" value="MBM7840865.1"/>
    <property type="molecule type" value="Genomic_DNA"/>
</dbReference>
<protein>
    <recommendedName>
        <fullName evidence="1">Bacteriophage T5 Orf172 DNA-binding domain-containing protein</fullName>
    </recommendedName>
</protein>
<dbReference type="Proteomes" id="UP001179280">
    <property type="component" value="Unassembled WGS sequence"/>
</dbReference>
<dbReference type="InterPro" id="IPR018306">
    <property type="entry name" value="Phage_T5_Orf172_DNA-bd"/>
</dbReference>
<name>A0ABS2SZD5_9BACI</name>
<dbReference type="Pfam" id="PF13455">
    <property type="entry name" value="MUG113"/>
    <property type="match status" value="1"/>
</dbReference>
<dbReference type="RefSeq" id="WP_204468742.1">
    <property type="nucleotide sequence ID" value="NZ_JAFBCV010000018.1"/>
</dbReference>
<reference evidence="2" key="1">
    <citation type="submission" date="2021-01" db="EMBL/GenBank/DDBJ databases">
        <title>Genomic Encyclopedia of Type Strains, Phase IV (KMG-IV): sequencing the most valuable type-strain genomes for metagenomic binning, comparative biology and taxonomic classification.</title>
        <authorList>
            <person name="Goeker M."/>
        </authorList>
    </citation>
    <scope>NUCLEOTIDE SEQUENCE</scope>
    <source>
        <strain evidence="2">DSM 21943</strain>
    </source>
</reference>
<comment type="caution">
    <text evidence="2">The sequence shown here is derived from an EMBL/GenBank/DDBJ whole genome shotgun (WGS) entry which is preliminary data.</text>
</comment>
<sequence>MTKITVEDFNRLSPKDIREWFGLGPVTRIIRYFHDGQFKHRKDALKTINFWLRFHLTEENLEAIFWVIPFLIEQFPAEKKVIRYEIGVTLYLFLENKVVYDDETIELITDLIKKEKDEKVKSKLEFIILRNDWQRKLELLKKSYRFFLLKDKLDRTIVKDSKFYKEKLPFKPRRQEEVKPENIMCVYFLQEKEKGYIKVGKTKNLKTKIFFPYKMPFKWEVIHVIESLNVDSLEKFFHKKYKDNLINGEWFNLSNKDIAEIKMFQTK</sequence>
<accession>A0ABS2SZD5</accession>
<keyword evidence="3" id="KW-1185">Reference proteome</keyword>
<feature type="domain" description="Bacteriophage T5 Orf172 DNA-binding" evidence="1">
    <location>
        <begin position="191"/>
        <end position="265"/>
    </location>
</feature>
<gene>
    <name evidence="2" type="ORF">JOC54_004158</name>
</gene>
<proteinExistence type="predicted"/>